<proteinExistence type="predicted"/>
<sequence length="601" mass="68677">MFLYYARSAWEYVKLKIKVAIYKWMYRKVLRKVLEDAKRKLNSNSGRTGQLELPEVTISSQTEIGQTEESIKVPKQRPYTGRKPVISSSLANIPCSCLDIQGLLDLLNATLGTSYTLDSTPSLSFVLKDCIAQNYDFGTAYGRLRPEWCNSRVTDIQMELQKREAEDIDQRRNALVGSRIVKADTVEPRRVWDLYSNRVVPWWSCQRWGQPISHAWVDEADRVDVWTSINGYEWPVPIPKGANLDLIRIEMLNLGLEYTWLDVLCLRQRGGPREDLRVEEWKLDVPTIGAIYQYAHVVCYLSGLGLPLSFKEGDLESDRCWFRRAWTVQEVGLGRTIAGDTPDGPMHSEPIDEAGNYEDKILTKFHKQLKSAEMMNVSVYRALSAMQDRISTNPVDKVAGLAYSLQTHSIPAYYESQSLEDAWTALINEMTPRFRATLFFTYPEPGTGCKKWRPSWEQVMTKPLPNDPILMIHSVGRDDDDWCEGFNIESGFVRGLAVGGKEGIDRCGELIVEDADGTAHTFNIRARHQYPIPEDTYTLLGSNPFFEDKLYPPQYWVVGRRLPSKMFEKVSVFEMSDMTDSNEIERLIELGLSAQSRSILA</sequence>
<dbReference type="AlphaFoldDB" id="A0A2H3E1M1"/>
<dbReference type="OrthoDB" id="5418601at2759"/>
<accession>A0A2H3E1M1</accession>
<protein>
    <recommendedName>
        <fullName evidence="3">Heterokaryon incompatibility domain-containing protein</fullName>
    </recommendedName>
</protein>
<dbReference type="InParanoid" id="A0A2H3E1M1"/>
<reference evidence="2" key="1">
    <citation type="journal article" date="2017" name="Nat. Ecol. Evol.">
        <title>Genome expansion and lineage-specific genetic innovations in the forest pathogenic fungi Armillaria.</title>
        <authorList>
            <person name="Sipos G."/>
            <person name="Prasanna A.N."/>
            <person name="Walter M.C."/>
            <person name="O'Connor E."/>
            <person name="Balint B."/>
            <person name="Krizsan K."/>
            <person name="Kiss B."/>
            <person name="Hess J."/>
            <person name="Varga T."/>
            <person name="Slot J."/>
            <person name="Riley R."/>
            <person name="Boka B."/>
            <person name="Rigling D."/>
            <person name="Barry K."/>
            <person name="Lee J."/>
            <person name="Mihaltcheva S."/>
            <person name="LaButti K."/>
            <person name="Lipzen A."/>
            <person name="Waldron R."/>
            <person name="Moloney N.M."/>
            <person name="Sperisen C."/>
            <person name="Kredics L."/>
            <person name="Vagvoelgyi C."/>
            <person name="Patrignani A."/>
            <person name="Fitzpatrick D."/>
            <person name="Nagy I."/>
            <person name="Doyle S."/>
            <person name="Anderson J.B."/>
            <person name="Grigoriev I.V."/>
            <person name="Gueldener U."/>
            <person name="Muensterkoetter M."/>
            <person name="Nagy L.G."/>
        </authorList>
    </citation>
    <scope>NUCLEOTIDE SEQUENCE [LARGE SCALE GENOMIC DNA]</scope>
    <source>
        <strain evidence="2">Ar21-2</strain>
    </source>
</reference>
<evidence type="ECO:0000313" key="2">
    <source>
        <dbReference type="Proteomes" id="UP000217790"/>
    </source>
</evidence>
<keyword evidence="2" id="KW-1185">Reference proteome</keyword>
<evidence type="ECO:0000313" key="1">
    <source>
        <dbReference type="EMBL" id="PBL01356.1"/>
    </source>
</evidence>
<dbReference type="EMBL" id="KZ293646">
    <property type="protein sequence ID" value="PBL01356.1"/>
    <property type="molecule type" value="Genomic_DNA"/>
</dbReference>
<gene>
    <name evidence="1" type="ORF">ARMGADRAFT_422835</name>
</gene>
<organism evidence="1 2">
    <name type="scientific">Armillaria gallica</name>
    <name type="common">Bulbous honey fungus</name>
    <name type="synonym">Armillaria bulbosa</name>
    <dbReference type="NCBI Taxonomy" id="47427"/>
    <lineage>
        <taxon>Eukaryota</taxon>
        <taxon>Fungi</taxon>
        <taxon>Dikarya</taxon>
        <taxon>Basidiomycota</taxon>
        <taxon>Agaricomycotina</taxon>
        <taxon>Agaricomycetes</taxon>
        <taxon>Agaricomycetidae</taxon>
        <taxon>Agaricales</taxon>
        <taxon>Marasmiineae</taxon>
        <taxon>Physalacriaceae</taxon>
        <taxon>Armillaria</taxon>
    </lineage>
</organism>
<dbReference type="OMA" id="MELWECE"/>
<evidence type="ECO:0008006" key="3">
    <source>
        <dbReference type="Google" id="ProtNLM"/>
    </source>
</evidence>
<name>A0A2H3E1M1_ARMGA</name>
<dbReference type="Proteomes" id="UP000217790">
    <property type="component" value="Unassembled WGS sequence"/>
</dbReference>